<gene>
    <name evidence="2" type="ORF">KCH_63840</name>
</gene>
<dbReference type="eggNOG" id="COG0346">
    <property type="taxonomic scope" value="Bacteria"/>
</dbReference>
<dbReference type="EMBL" id="JNBY01000131">
    <property type="protein sequence ID" value="KDN81664.1"/>
    <property type="molecule type" value="Genomic_DNA"/>
</dbReference>
<dbReference type="HOGENOM" id="CLU_107588_0_0_11"/>
<feature type="region of interest" description="Disordered" evidence="1">
    <location>
        <begin position="209"/>
        <end position="232"/>
    </location>
</feature>
<evidence type="ECO:0008006" key="4">
    <source>
        <dbReference type="Google" id="ProtNLM"/>
    </source>
</evidence>
<dbReference type="AlphaFoldDB" id="A0A066YNY8"/>
<dbReference type="OrthoDB" id="4453346at2"/>
<sequence length="232" mass="24310">MAQEHTAGGSGTAARAAVTAADVELAVRAAIGTLAGAHAADWSVPAGELAWDCWETLEHAADALVGYATQLAPARPPLDGYLPYRWQRDRPEGPATVLHVDRAAGPAGLLRALDAGGGLLAATVRTAGPRVRAFHSYGVSDPEGFAAMGVVETLVHTHDAAAGLGLPWNPPAALCDRALARLFPEAPADTGRWPTLLWATGRAALPGHPRRTFERWHSAPLTERNDSEPHGN</sequence>
<protein>
    <recommendedName>
        <fullName evidence="4">Mycothiol-dependent maleylpyruvate isomerase metal-binding domain-containing protein</fullName>
    </recommendedName>
</protein>
<name>A0A066YNY8_9ACTN</name>
<evidence type="ECO:0000256" key="1">
    <source>
        <dbReference type="SAM" id="MobiDB-lite"/>
    </source>
</evidence>
<dbReference type="Proteomes" id="UP000027178">
    <property type="component" value="Unassembled WGS sequence"/>
</dbReference>
<evidence type="ECO:0000313" key="3">
    <source>
        <dbReference type="Proteomes" id="UP000027178"/>
    </source>
</evidence>
<dbReference type="RefSeq" id="WP_035868120.1">
    <property type="nucleotide sequence ID" value="NZ_KK853997.1"/>
</dbReference>
<reference evidence="2 3" key="1">
    <citation type="submission" date="2014-05" db="EMBL/GenBank/DDBJ databases">
        <title>Draft Genome Sequence of Kitasatospora cheerisanensis KCTC 2395.</title>
        <authorList>
            <person name="Nam D.H."/>
        </authorList>
    </citation>
    <scope>NUCLEOTIDE SEQUENCE [LARGE SCALE GENOMIC DNA]</scope>
    <source>
        <strain evidence="2 3">KCTC 2395</strain>
    </source>
</reference>
<evidence type="ECO:0000313" key="2">
    <source>
        <dbReference type="EMBL" id="KDN81664.1"/>
    </source>
</evidence>
<comment type="caution">
    <text evidence="2">The sequence shown here is derived from an EMBL/GenBank/DDBJ whole genome shotgun (WGS) entry which is preliminary data.</text>
</comment>
<feature type="compositionally biased region" description="Basic and acidic residues" evidence="1">
    <location>
        <begin position="211"/>
        <end position="232"/>
    </location>
</feature>
<keyword evidence="3" id="KW-1185">Reference proteome</keyword>
<organism evidence="2 3">
    <name type="scientific">Kitasatospora cheerisanensis KCTC 2395</name>
    <dbReference type="NCBI Taxonomy" id="1348663"/>
    <lineage>
        <taxon>Bacteria</taxon>
        <taxon>Bacillati</taxon>
        <taxon>Actinomycetota</taxon>
        <taxon>Actinomycetes</taxon>
        <taxon>Kitasatosporales</taxon>
        <taxon>Streptomycetaceae</taxon>
        <taxon>Kitasatospora</taxon>
    </lineage>
</organism>
<accession>A0A066YNY8</accession>
<proteinExistence type="predicted"/>
<dbReference type="PATRIC" id="fig|1348663.4.peg.6177"/>